<sequence length="73" mass="8499">MESSKCNSEYETEESLTSPTGFIQYEKMDKDRNRDNSKTNSEVNRKIKLFKTVILRNFTLPEHNGPPENISCK</sequence>
<feature type="non-terminal residue" evidence="2">
    <location>
        <position position="73"/>
    </location>
</feature>
<dbReference type="AlphaFoldDB" id="A0A5J4TV59"/>
<accession>A0A5J4TV59</accession>
<reference evidence="2 3" key="1">
    <citation type="submission" date="2019-03" db="EMBL/GenBank/DDBJ databases">
        <title>Single cell metagenomics reveals metabolic interactions within the superorganism composed of flagellate Streblomastix strix and complex community of Bacteroidetes bacteria on its surface.</title>
        <authorList>
            <person name="Treitli S.C."/>
            <person name="Kolisko M."/>
            <person name="Husnik F."/>
            <person name="Keeling P."/>
            <person name="Hampl V."/>
        </authorList>
    </citation>
    <scope>NUCLEOTIDE SEQUENCE [LARGE SCALE GENOMIC DNA]</scope>
    <source>
        <strain evidence="2">ST1C</strain>
    </source>
</reference>
<proteinExistence type="predicted"/>
<name>A0A5J4TV59_9EUKA</name>
<gene>
    <name evidence="2" type="ORF">EZS28_042709</name>
</gene>
<protein>
    <submittedName>
        <fullName evidence="2">Uncharacterized protein</fullName>
    </submittedName>
</protein>
<evidence type="ECO:0000313" key="2">
    <source>
        <dbReference type="EMBL" id="KAA6361762.1"/>
    </source>
</evidence>
<evidence type="ECO:0000256" key="1">
    <source>
        <dbReference type="SAM" id="MobiDB-lite"/>
    </source>
</evidence>
<feature type="compositionally biased region" description="Polar residues" evidence="1">
    <location>
        <begin position="1"/>
        <end position="21"/>
    </location>
</feature>
<comment type="caution">
    <text evidence="2">The sequence shown here is derived from an EMBL/GenBank/DDBJ whole genome shotgun (WGS) entry which is preliminary data.</text>
</comment>
<feature type="compositionally biased region" description="Basic and acidic residues" evidence="1">
    <location>
        <begin position="26"/>
        <end position="37"/>
    </location>
</feature>
<dbReference type="Proteomes" id="UP000324800">
    <property type="component" value="Unassembled WGS sequence"/>
</dbReference>
<evidence type="ECO:0000313" key="3">
    <source>
        <dbReference type="Proteomes" id="UP000324800"/>
    </source>
</evidence>
<feature type="region of interest" description="Disordered" evidence="1">
    <location>
        <begin position="1"/>
        <end position="42"/>
    </location>
</feature>
<dbReference type="EMBL" id="SNRW01025103">
    <property type="protein sequence ID" value="KAA6361762.1"/>
    <property type="molecule type" value="Genomic_DNA"/>
</dbReference>
<organism evidence="2 3">
    <name type="scientific">Streblomastix strix</name>
    <dbReference type="NCBI Taxonomy" id="222440"/>
    <lineage>
        <taxon>Eukaryota</taxon>
        <taxon>Metamonada</taxon>
        <taxon>Preaxostyla</taxon>
        <taxon>Oxymonadida</taxon>
        <taxon>Streblomastigidae</taxon>
        <taxon>Streblomastix</taxon>
    </lineage>
</organism>